<dbReference type="HOGENOM" id="CLU_727863_0_0_1"/>
<evidence type="ECO:0000256" key="1">
    <source>
        <dbReference type="SAM" id="MobiDB-lite"/>
    </source>
</evidence>
<feature type="region of interest" description="Disordered" evidence="1">
    <location>
        <begin position="1"/>
        <end position="20"/>
    </location>
</feature>
<dbReference type="RefSeq" id="XP_007925989.1">
    <property type="nucleotide sequence ID" value="XM_007927798.1"/>
</dbReference>
<dbReference type="Proteomes" id="UP000016932">
    <property type="component" value="Unassembled WGS sequence"/>
</dbReference>
<dbReference type="AlphaFoldDB" id="M3B0D8"/>
<feature type="compositionally biased region" description="Polar residues" evidence="1">
    <location>
        <begin position="319"/>
        <end position="337"/>
    </location>
</feature>
<feature type="region of interest" description="Disordered" evidence="1">
    <location>
        <begin position="309"/>
        <end position="380"/>
    </location>
</feature>
<organism evidence="2 3">
    <name type="scientific">Pseudocercospora fijiensis (strain CIRAD86)</name>
    <name type="common">Black leaf streak disease fungus</name>
    <name type="synonym">Mycosphaerella fijiensis</name>
    <dbReference type="NCBI Taxonomy" id="383855"/>
    <lineage>
        <taxon>Eukaryota</taxon>
        <taxon>Fungi</taxon>
        <taxon>Dikarya</taxon>
        <taxon>Ascomycota</taxon>
        <taxon>Pezizomycotina</taxon>
        <taxon>Dothideomycetes</taxon>
        <taxon>Dothideomycetidae</taxon>
        <taxon>Mycosphaerellales</taxon>
        <taxon>Mycosphaerellaceae</taxon>
        <taxon>Pseudocercospora</taxon>
    </lineage>
</organism>
<reference evidence="2 3" key="1">
    <citation type="journal article" date="2012" name="PLoS Pathog.">
        <title>Diverse lifestyles and strategies of plant pathogenesis encoded in the genomes of eighteen Dothideomycetes fungi.</title>
        <authorList>
            <person name="Ohm R.A."/>
            <person name="Feau N."/>
            <person name="Henrissat B."/>
            <person name="Schoch C.L."/>
            <person name="Horwitz B.A."/>
            <person name="Barry K.W."/>
            <person name="Condon B.J."/>
            <person name="Copeland A.C."/>
            <person name="Dhillon B."/>
            <person name="Glaser F."/>
            <person name="Hesse C.N."/>
            <person name="Kosti I."/>
            <person name="LaButti K."/>
            <person name="Lindquist E.A."/>
            <person name="Lucas S."/>
            <person name="Salamov A.A."/>
            <person name="Bradshaw R.E."/>
            <person name="Ciuffetti L."/>
            <person name="Hamelin R.C."/>
            <person name="Kema G.H.J."/>
            <person name="Lawrence C."/>
            <person name="Scott J.A."/>
            <person name="Spatafora J.W."/>
            <person name="Turgeon B.G."/>
            <person name="de Wit P.J.G.M."/>
            <person name="Zhong S."/>
            <person name="Goodwin S.B."/>
            <person name="Grigoriev I.V."/>
        </authorList>
    </citation>
    <scope>NUCLEOTIDE SEQUENCE [LARGE SCALE GENOMIC DNA]</scope>
    <source>
        <strain evidence="2 3">CIRAD86</strain>
    </source>
</reference>
<sequence length="380" mass="42776">MSKYKQSKAHSTSSRPSMWSQIMPLLNVTASRTSDASPERTESAATTDTVEQRCQNMPVENTGIAGGGQRSPFPLPDLPGELRNRIFKHVCDDRLPYDVDLLQVDEEVLPDVCLSSVSGQIHRETSLYEGEAITEFLADHRFMINFKLEDLRERCTDNKLLDEFRDRCLQNMAIPFVSELDIIIRMPYPDSRPGKNVSLRIMILDKPDEDEQSVEFEATCERRDDDDVGKDEPMRLLNVLGKIEDFAQAYAQNPKHKLRFEAYGRVYLNVKSCVIYLHKVLCLEGSHCLYKLLALVGDDDDDMAVSKAQLESPHPPTDTLPTDFSETNSTAESKSSTPVPPEKNDSGEHAAMETQFPDCATSVEDKPGKSKISKGRQSLR</sequence>
<feature type="compositionally biased region" description="Polar residues" evidence="1">
    <location>
        <begin position="43"/>
        <end position="59"/>
    </location>
</feature>
<dbReference type="KEGG" id="pfj:MYCFIDRAFT_80463"/>
<feature type="compositionally biased region" description="Basic residues" evidence="1">
    <location>
        <begin position="369"/>
        <end position="380"/>
    </location>
</feature>
<accession>M3B0D8</accession>
<dbReference type="VEuPathDB" id="FungiDB:MYCFIDRAFT_80463"/>
<dbReference type="OrthoDB" id="10445836at2759"/>
<feature type="compositionally biased region" description="Basic and acidic residues" evidence="1">
    <location>
        <begin position="342"/>
        <end position="351"/>
    </location>
</feature>
<proteinExistence type="predicted"/>
<evidence type="ECO:0000313" key="2">
    <source>
        <dbReference type="EMBL" id="EME82873.1"/>
    </source>
</evidence>
<dbReference type="GeneID" id="19341715"/>
<gene>
    <name evidence="2" type="ORF">MYCFIDRAFT_80463</name>
</gene>
<feature type="region of interest" description="Disordered" evidence="1">
    <location>
        <begin position="30"/>
        <end position="72"/>
    </location>
</feature>
<dbReference type="EMBL" id="KB446558">
    <property type="protein sequence ID" value="EME82873.1"/>
    <property type="molecule type" value="Genomic_DNA"/>
</dbReference>
<feature type="compositionally biased region" description="Polar residues" evidence="1">
    <location>
        <begin position="9"/>
        <end position="20"/>
    </location>
</feature>
<name>M3B0D8_PSEFD</name>
<keyword evidence="3" id="KW-1185">Reference proteome</keyword>
<protein>
    <submittedName>
        <fullName evidence="2">Uncharacterized protein</fullName>
    </submittedName>
</protein>
<evidence type="ECO:0000313" key="3">
    <source>
        <dbReference type="Proteomes" id="UP000016932"/>
    </source>
</evidence>